<evidence type="ECO:0000259" key="1">
    <source>
        <dbReference type="Pfam" id="PF23455"/>
    </source>
</evidence>
<accession>A0ABD5Y767</accession>
<keyword evidence="3" id="KW-1185">Reference proteome</keyword>
<dbReference type="Pfam" id="PF23455">
    <property type="entry name" value="DUF7129"/>
    <property type="match status" value="1"/>
</dbReference>
<dbReference type="InterPro" id="IPR055553">
    <property type="entry name" value="DUF7129"/>
</dbReference>
<organism evidence="2 3">
    <name type="scientific">Halosimplex aquaticum</name>
    <dbReference type="NCBI Taxonomy" id="3026162"/>
    <lineage>
        <taxon>Archaea</taxon>
        <taxon>Methanobacteriati</taxon>
        <taxon>Methanobacteriota</taxon>
        <taxon>Stenosarchaea group</taxon>
        <taxon>Halobacteria</taxon>
        <taxon>Halobacteriales</taxon>
        <taxon>Haloarculaceae</taxon>
        <taxon>Halosimplex</taxon>
    </lineage>
</organism>
<proteinExistence type="predicted"/>
<name>A0ABD5Y767_9EURY</name>
<feature type="domain" description="DUF7129" evidence="1">
    <location>
        <begin position="15"/>
        <end position="47"/>
    </location>
</feature>
<evidence type="ECO:0000313" key="2">
    <source>
        <dbReference type="EMBL" id="MFC7141521.1"/>
    </source>
</evidence>
<dbReference type="AlphaFoldDB" id="A0ABD5Y767"/>
<dbReference type="RefSeq" id="WP_274322602.1">
    <property type="nucleotide sequence ID" value="NZ_CP118158.1"/>
</dbReference>
<dbReference type="GeneID" id="78821836"/>
<protein>
    <submittedName>
        <fullName evidence="2">Rubrerythrin-like domain-containing protein</fullName>
    </submittedName>
</protein>
<dbReference type="Proteomes" id="UP001596432">
    <property type="component" value="Unassembled WGS sequence"/>
</dbReference>
<gene>
    <name evidence="2" type="ORF">ACFQMA_16990</name>
</gene>
<evidence type="ECO:0000313" key="3">
    <source>
        <dbReference type="Proteomes" id="UP001596432"/>
    </source>
</evidence>
<comment type="caution">
    <text evidence="2">The sequence shown here is derived from an EMBL/GenBank/DDBJ whole genome shotgun (WGS) entry which is preliminary data.</text>
</comment>
<sequence length="51" mass="5557">MPHGQDVEHENAPDEASKYECLHCGDIVESESHPGACDCGGQFQNRAKSLE</sequence>
<dbReference type="EMBL" id="JBHTAS010000001">
    <property type="protein sequence ID" value="MFC7141521.1"/>
    <property type="molecule type" value="Genomic_DNA"/>
</dbReference>
<reference evidence="2 3" key="1">
    <citation type="journal article" date="2019" name="Int. J. Syst. Evol. Microbiol.">
        <title>The Global Catalogue of Microorganisms (GCM) 10K type strain sequencing project: providing services to taxonomists for standard genome sequencing and annotation.</title>
        <authorList>
            <consortium name="The Broad Institute Genomics Platform"/>
            <consortium name="The Broad Institute Genome Sequencing Center for Infectious Disease"/>
            <person name="Wu L."/>
            <person name="Ma J."/>
        </authorList>
    </citation>
    <scope>NUCLEOTIDE SEQUENCE [LARGE SCALE GENOMIC DNA]</scope>
    <source>
        <strain evidence="2 3">XZYJT29</strain>
    </source>
</reference>
<dbReference type="NCBIfam" id="NF033497">
    <property type="entry name" value="rubre_like_arch"/>
    <property type="match status" value="1"/>
</dbReference>